<feature type="chain" id="PRO_5016888458" description="DUF3613 domain-containing protein" evidence="1">
    <location>
        <begin position="21"/>
        <end position="86"/>
    </location>
</feature>
<dbReference type="Pfam" id="PF12266">
    <property type="entry name" value="DUF3613"/>
    <property type="match status" value="1"/>
</dbReference>
<evidence type="ECO:0000256" key="1">
    <source>
        <dbReference type="SAM" id="SignalP"/>
    </source>
</evidence>
<sequence>MKQNILSCLGLLLLPLAAQAIEPGPSSPQQQETEAWLLLQSRGQAASPIRQTAAASERDLSLQRWLESYKHPIPPFYKEYSGGQRK</sequence>
<keyword evidence="3" id="KW-1185">Reference proteome</keyword>
<accession>A0A380SYJ7</accession>
<dbReference type="RefSeq" id="WP_115086639.1">
    <property type="nucleotide sequence ID" value="NZ_CBCSFG010000023.1"/>
</dbReference>
<dbReference type="AlphaFoldDB" id="A0A380SYJ7"/>
<keyword evidence="1" id="KW-0732">Signal</keyword>
<reference evidence="3" key="1">
    <citation type="submission" date="2018-07" db="EMBL/GenBank/DDBJ databases">
        <authorList>
            <person name="Blom J."/>
        </authorList>
    </citation>
    <scope>NUCLEOTIDE SEQUENCE [LARGE SCALE GENOMIC DNA]</scope>
    <source>
        <strain evidence="3">CCOS 864</strain>
    </source>
</reference>
<protein>
    <recommendedName>
        <fullName evidence="4">DUF3613 domain-containing protein</fullName>
    </recommendedName>
</protein>
<evidence type="ECO:0000313" key="3">
    <source>
        <dbReference type="Proteomes" id="UP000255177"/>
    </source>
</evidence>
<proteinExistence type="predicted"/>
<gene>
    <name evidence="2" type="ORF">CCOS864_02509</name>
</gene>
<dbReference type="InterPro" id="IPR022053">
    <property type="entry name" value="DUF3613"/>
</dbReference>
<dbReference type="Proteomes" id="UP000255177">
    <property type="component" value="Unassembled WGS sequence"/>
</dbReference>
<organism evidence="2 3">
    <name type="scientific">Pseudomonas wadenswilerensis</name>
    <dbReference type="NCBI Taxonomy" id="1785161"/>
    <lineage>
        <taxon>Bacteria</taxon>
        <taxon>Pseudomonadati</taxon>
        <taxon>Pseudomonadota</taxon>
        <taxon>Gammaproteobacteria</taxon>
        <taxon>Pseudomonadales</taxon>
        <taxon>Pseudomonadaceae</taxon>
        <taxon>Pseudomonas</taxon>
    </lineage>
</organism>
<feature type="signal peptide" evidence="1">
    <location>
        <begin position="1"/>
        <end position="20"/>
    </location>
</feature>
<name>A0A380SYJ7_9PSED</name>
<evidence type="ECO:0008006" key="4">
    <source>
        <dbReference type="Google" id="ProtNLM"/>
    </source>
</evidence>
<evidence type="ECO:0000313" key="2">
    <source>
        <dbReference type="EMBL" id="SUQ63059.1"/>
    </source>
</evidence>
<dbReference type="EMBL" id="UIDD01000007">
    <property type="protein sequence ID" value="SUQ63059.1"/>
    <property type="molecule type" value="Genomic_DNA"/>
</dbReference>